<dbReference type="HAMAP" id="MF_00165">
    <property type="entry name" value="Thymidylate_kinase"/>
    <property type="match status" value="1"/>
</dbReference>
<dbReference type="EC" id="2.7.4.9" evidence="2 12"/>
<name>A0A9X2R4I9_9BACT</name>
<sequence length="221" mass="24509">MLLLTFEGIDGSGKSTQAHRLNEHLQERGHETLLVREPGGTELSEQVRSVLLEPTLNVHPMAELLLFSAARTQLVTERIRPALEAGRIVICDRFYDSTTAYQGAGRNVADPEWLQSFHRRVTDGLVPDRTYLVELDPETARARRTEGDDAAGDRMEAEDEAFYHRVAAAYDTLADEHSARIHRLDGHRSIEALHAEIRGDVEALLDAPPGTPHAATGSFDP</sequence>
<gene>
    <name evidence="12" type="primary">tmk</name>
    <name evidence="14" type="ORF">GGP82_000716</name>
</gene>
<dbReference type="InterPro" id="IPR018094">
    <property type="entry name" value="Thymidylate_kinase"/>
</dbReference>
<proteinExistence type="inferred from homology"/>
<comment type="function">
    <text evidence="11 12">Phosphorylation of dTMP to form dTDP in both de novo and salvage pathways of dTTP synthesis.</text>
</comment>
<dbReference type="Pfam" id="PF02223">
    <property type="entry name" value="Thymidylate_kin"/>
    <property type="match status" value="1"/>
</dbReference>
<evidence type="ECO:0000256" key="8">
    <source>
        <dbReference type="ARBA" id="ARBA00022840"/>
    </source>
</evidence>
<evidence type="ECO:0000256" key="5">
    <source>
        <dbReference type="ARBA" id="ARBA00022727"/>
    </source>
</evidence>
<evidence type="ECO:0000256" key="9">
    <source>
        <dbReference type="ARBA" id="ARBA00029962"/>
    </source>
</evidence>
<evidence type="ECO:0000313" key="14">
    <source>
        <dbReference type="EMBL" id="MCS3864185.1"/>
    </source>
</evidence>
<evidence type="ECO:0000256" key="10">
    <source>
        <dbReference type="ARBA" id="ARBA00048743"/>
    </source>
</evidence>
<keyword evidence="8 12" id="KW-0067">ATP-binding</keyword>
<dbReference type="PANTHER" id="PTHR10344:SF4">
    <property type="entry name" value="UMP-CMP KINASE 2, MITOCHONDRIAL"/>
    <property type="match status" value="1"/>
</dbReference>
<dbReference type="EMBL" id="JANTYZ010000001">
    <property type="protein sequence ID" value="MCS3864185.1"/>
    <property type="molecule type" value="Genomic_DNA"/>
</dbReference>
<dbReference type="GO" id="GO:0005524">
    <property type="term" value="F:ATP binding"/>
    <property type="evidence" value="ECO:0007669"/>
    <property type="project" value="UniProtKB-UniRule"/>
</dbReference>
<dbReference type="GO" id="GO:0006233">
    <property type="term" value="P:dTDP biosynthetic process"/>
    <property type="evidence" value="ECO:0007669"/>
    <property type="project" value="InterPro"/>
</dbReference>
<keyword evidence="7 12" id="KW-0418">Kinase</keyword>
<evidence type="ECO:0000256" key="7">
    <source>
        <dbReference type="ARBA" id="ARBA00022777"/>
    </source>
</evidence>
<comment type="caution">
    <text evidence="14">The sequence shown here is derived from an EMBL/GenBank/DDBJ whole genome shotgun (WGS) entry which is preliminary data.</text>
</comment>
<keyword evidence="5 12" id="KW-0545">Nucleotide biosynthesis</keyword>
<dbReference type="InterPro" id="IPR039430">
    <property type="entry name" value="Thymidylate_kin-like_dom"/>
</dbReference>
<dbReference type="SUPFAM" id="SSF52540">
    <property type="entry name" value="P-loop containing nucleoside triphosphate hydrolases"/>
    <property type="match status" value="1"/>
</dbReference>
<feature type="domain" description="Thymidylate kinase-like" evidence="13">
    <location>
        <begin position="6"/>
        <end position="197"/>
    </location>
</feature>
<dbReference type="PROSITE" id="PS01331">
    <property type="entry name" value="THYMIDYLATE_KINASE"/>
    <property type="match status" value="1"/>
</dbReference>
<evidence type="ECO:0000256" key="2">
    <source>
        <dbReference type="ARBA" id="ARBA00012980"/>
    </source>
</evidence>
<feature type="binding site" evidence="12">
    <location>
        <begin position="8"/>
        <end position="15"/>
    </location>
    <ligand>
        <name>ATP</name>
        <dbReference type="ChEBI" id="CHEBI:30616"/>
    </ligand>
</feature>
<dbReference type="GO" id="GO:0005829">
    <property type="term" value="C:cytosol"/>
    <property type="evidence" value="ECO:0007669"/>
    <property type="project" value="TreeGrafter"/>
</dbReference>
<dbReference type="CDD" id="cd01672">
    <property type="entry name" value="TMPK"/>
    <property type="match status" value="1"/>
</dbReference>
<organism evidence="14 15">
    <name type="scientific">Salinibacter ruber</name>
    <dbReference type="NCBI Taxonomy" id="146919"/>
    <lineage>
        <taxon>Bacteria</taxon>
        <taxon>Pseudomonadati</taxon>
        <taxon>Rhodothermota</taxon>
        <taxon>Rhodothermia</taxon>
        <taxon>Rhodothermales</taxon>
        <taxon>Salinibacteraceae</taxon>
        <taxon>Salinibacter</taxon>
    </lineage>
</organism>
<dbReference type="RefSeq" id="WP_183990762.1">
    <property type="nucleotide sequence ID" value="NZ_JACIFG010000006.1"/>
</dbReference>
<dbReference type="InterPro" id="IPR027417">
    <property type="entry name" value="P-loop_NTPase"/>
</dbReference>
<reference evidence="14" key="1">
    <citation type="submission" date="2022-08" db="EMBL/GenBank/DDBJ databases">
        <title>Genomic Encyclopedia of Type Strains, Phase V (KMG-V): Genome sequencing to study the core and pangenomes of soil and plant-associated prokaryotes.</title>
        <authorList>
            <person name="Whitman W."/>
        </authorList>
    </citation>
    <scope>NUCLEOTIDE SEQUENCE</scope>
    <source>
        <strain evidence="14">SP2016B</strain>
    </source>
</reference>
<comment type="catalytic activity">
    <reaction evidence="10 12">
        <text>dTMP + ATP = dTDP + ADP</text>
        <dbReference type="Rhea" id="RHEA:13517"/>
        <dbReference type="ChEBI" id="CHEBI:30616"/>
        <dbReference type="ChEBI" id="CHEBI:58369"/>
        <dbReference type="ChEBI" id="CHEBI:63528"/>
        <dbReference type="ChEBI" id="CHEBI:456216"/>
        <dbReference type="EC" id="2.7.4.9"/>
    </reaction>
</comment>
<dbReference type="GO" id="GO:0006235">
    <property type="term" value="P:dTTP biosynthetic process"/>
    <property type="evidence" value="ECO:0007669"/>
    <property type="project" value="UniProtKB-UniRule"/>
</dbReference>
<dbReference type="PANTHER" id="PTHR10344">
    <property type="entry name" value="THYMIDYLATE KINASE"/>
    <property type="match status" value="1"/>
</dbReference>
<evidence type="ECO:0000256" key="1">
    <source>
        <dbReference type="ARBA" id="ARBA00009776"/>
    </source>
</evidence>
<evidence type="ECO:0000256" key="6">
    <source>
        <dbReference type="ARBA" id="ARBA00022741"/>
    </source>
</evidence>
<dbReference type="AlphaFoldDB" id="A0A9X2R4I9"/>
<dbReference type="GO" id="GO:0006227">
    <property type="term" value="P:dUDP biosynthetic process"/>
    <property type="evidence" value="ECO:0007669"/>
    <property type="project" value="TreeGrafter"/>
</dbReference>
<evidence type="ECO:0000256" key="3">
    <source>
        <dbReference type="ARBA" id="ARBA00017144"/>
    </source>
</evidence>
<accession>A0A9X2R4I9</accession>
<keyword evidence="4 12" id="KW-0808">Transferase</keyword>
<evidence type="ECO:0000256" key="11">
    <source>
        <dbReference type="ARBA" id="ARBA00057735"/>
    </source>
</evidence>
<keyword evidence="6 12" id="KW-0547">Nucleotide-binding</keyword>
<dbReference type="GO" id="GO:0004798">
    <property type="term" value="F:dTMP kinase activity"/>
    <property type="evidence" value="ECO:0007669"/>
    <property type="project" value="UniProtKB-UniRule"/>
</dbReference>
<evidence type="ECO:0000256" key="4">
    <source>
        <dbReference type="ARBA" id="ARBA00022679"/>
    </source>
</evidence>
<dbReference type="Proteomes" id="UP001155034">
    <property type="component" value="Unassembled WGS sequence"/>
</dbReference>
<comment type="similarity">
    <text evidence="1 12">Belongs to the thymidylate kinase family.</text>
</comment>
<dbReference type="Gene3D" id="3.40.50.300">
    <property type="entry name" value="P-loop containing nucleotide triphosphate hydrolases"/>
    <property type="match status" value="1"/>
</dbReference>
<dbReference type="FunFam" id="3.40.50.300:FF:000225">
    <property type="entry name" value="Thymidylate kinase"/>
    <property type="match status" value="1"/>
</dbReference>
<evidence type="ECO:0000259" key="13">
    <source>
        <dbReference type="Pfam" id="PF02223"/>
    </source>
</evidence>
<dbReference type="NCBIfam" id="TIGR00041">
    <property type="entry name" value="DTMP_kinase"/>
    <property type="match status" value="1"/>
</dbReference>
<evidence type="ECO:0000256" key="12">
    <source>
        <dbReference type="HAMAP-Rule" id="MF_00165"/>
    </source>
</evidence>
<protein>
    <recommendedName>
        <fullName evidence="3 12">Thymidylate kinase</fullName>
        <ecNumber evidence="2 12">2.7.4.9</ecNumber>
    </recommendedName>
    <alternativeName>
        <fullName evidence="9 12">dTMP kinase</fullName>
    </alternativeName>
</protein>
<evidence type="ECO:0000313" key="15">
    <source>
        <dbReference type="Proteomes" id="UP001155034"/>
    </source>
</evidence>
<dbReference type="InterPro" id="IPR018095">
    <property type="entry name" value="Thymidylate_kin_CS"/>
</dbReference>